<dbReference type="AlphaFoldDB" id="A0A948RZT8"/>
<protein>
    <recommendedName>
        <fullName evidence="2">Doubled CXXCH motif domain-containing protein</fullName>
    </recommendedName>
</protein>
<organism evidence="3 4">
    <name type="scientific">Eiseniibacteriota bacterium</name>
    <dbReference type="NCBI Taxonomy" id="2212470"/>
    <lineage>
        <taxon>Bacteria</taxon>
        <taxon>Candidatus Eiseniibacteriota</taxon>
    </lineage>
</organism>
<gene>
    <name evidence="3" type="ORF">KJ970_17340</name>
</gene>
<dbReference type="InterPro" id="IPR010177">
    <property type="entry name" value="Paired_CXXCH_1"/>
</dbReference>
<sequence length="366" mass="39304">MTDRSKILCAMAILCVLGAAAGKAGAFHEQGTANCSGCHTMHNSLDGIPESPFSHPGLLRFESATDLCLSCHAVENGAVFGPDPLNPPPEKGAGNFTFLLENNINDGNNGIQNPIEGHHAGHNVSTSTWGIPIDPANNVAPGGSYPADQLGCTSCHDAHGNQNFRMLRDTQTGSRDGFVFIYPAPIALGINIQQGQESLTNHTAYQSGWADWCANCHGYYHENIGQGHGFDHPTTEFMSGEEYMSYNEYSGPSDPSGGDYMVAYIPEVPFEDEDVTISSSIGASASSRVMCLSCHRAHATSAPMNTRWDPNIEFLDEDGQVSSSYPIPSPYPEPGQRALCVKCHYRGLESHGLNQPCMRCHRSGGP</sequence>
<evidence type="ECO:0000259" key="2">
    <source>
        <dbReference type="Pfam" id="PF09699"/>
    </source>
</evidence>
<dbReference type="EMBL" id="JAHJDP010000099">
    <property type="protein sequence ID" value="MBU2692683.1"/>
    <property type="molecule type" value="Genomic_DNA"/>
</dbReference>
<dbReference type="Proteomes" id="UP000777784">
    <property type="component" value="Unassembled WGS sequence"/>
</dbReference>
<keyword evidence="1" id="KW-0732">Signal</keyword>
<feature type="domain" description="Doubled CXXCH motif" evidence="2">
    <location>
        <begin position="149"/>
        <end position="171"/>
    </location>
</feature>
<evidence type="ECO:0000313" key="3">
    <source>
        <dbReference type="EMBL" id="MBU2692683.1"/>
    </source>
</evidence>
<accession>A0A948RZT8</accession>
<dbReference type="Pfam" id="PF09699">
    <property type="entry name" value="Paired_CXXCH_1"/>
    <property type="match status" value="1"/>
</dbReference>
<dbReference type="InterPro" id="IPR036280">
    <property type="entry name" value="Multihaem_cyt_sf"/>
</dbReference>
<dbReference type="SUPFAM" id="SSF48695">
    <property type="entry name" value="Multiheme cytochromes"/>
    <property type="match status" value="1"/>
</dbReference>
<comment type="caution">
    <text evidence="3">The sequence shown here is derived from an EMBL/GenBank/DDBJ whole genome shotgun (WGS) entry which is preliminary data.</text>
</comment>
<feature type="signal peptide" evidence="1">
    <location>
        <begin position="1"/>
        <end position="21"/>
    </location>
</feature>
<evidence type="ECO:0000256" key="1">
    <source>
        <dbReference type="SAM" id="SignalP"/>
    </source>
</evidence>
<proteinExistence type="predicted"/>
<evidence type="ECO:0000313" key="4">
    <source>
        <dbReference type="Proteomes" id="UP000777784"/>
    </source>
</evidence>
<reference evidence="3" key="1">
    <citation type="submission" date="2021-05" db="EMBL/GenBank/DDBJ databases">
        <title>Energy efficiency and biological interactions define the core microbiome of deep oligotrophic groundwater.</title>
        <authorList>
            <person name="Mehrshad M."/>
            <person name="Lopez-Fernandez M."/>
            <person name="Bell E."/>
            <person name="Bernier-Latmani R."/>
            <person name="Bertilsson S."/>
            <person name="Dopson M."/>
        </authorList>
    </citation>
    <scope>NUCLEOTIDE SEQUENCE</scope>
    <source>
        <strain evidence="3">Modern_marine.mb.64</strain>
    </source>
</reference>
<name>A0A948RZT8_UNCEI</name>
<feature type="chain" id="PRO_5037345777" description="Doubled CXXCH motif domain-containing protein" evidence="1">
    <location>
        <begin position="22"/>
        <end position="366"/>
    </location>
</feature>